<protein>
    <recommendedName>
        <fullName evidence="3">DUF4625 domain-containing protein</fullName>
    </recommendedName>
</protein>
<evidence type="ECO:0000313" key="2">
    <source>
        <dbReference type="Proteomes" id="UP000315303"/>
    </source>
</evidence>
<sequence length="146" mass="16594">MKYLITLFFIVIISGCVSTSKYGGDFVVKFGTIQTTTDGKHTLNPTKRILLQKGANLPKFGLRVENLTKEPFKLGYHIIKATPTLYEANYQLIEHSPEWTVVESNDGTYVEFIISSYDKYTLGDYIIYAKINGKTYRQIDYSIISG</sequence>
<dbReference type="Proteomes" id="UP000315303">
    <property type="component" value="Unassembled WGS sequence"/>
</dbReference>
<dbReference type="AlphaFoldDB" id="A0A502KU07"/>
<organism evidence="1 2">
    <name type="scientific">Litorilituus lipolyticus</name>
    <dbReference type="NCBI Taxonomy" id="2491017"/>
    <lineage>
        <taxon>Bacteria</taxon>
        <taxon>Pseudomonadati</taxon>
        <taxon>Pseudomonadota</taxon>
        <taxon>Gammaproteobacteria</taxon>
        <taxon>Alteromonadales</taxon>
        <taxon>Colwelliaceae</taxon>
        <taxon>Litorilituus</taxon>
    </lineage>
</organism>
<reference evidence="1 2" key="1">
    <citation type="submission" date="2019-01" db="EMBL/GenBank/DDBJ databases">
        <title>Litorilituus lipolytica sp. nov., isolated from intertidal sand of the Yellow Sea in China.</title>
        <authorList>
            <person name="Liu A."/>
        </authorList>
    </citation>
    <scope>NUCLEOTIDE SEQUENCE [LARGE SCALE GENOMIC DNA]</scope>
    <source>
        <strain evidence="1 2">RZ04</strain>
    </source>
</reference>
<dbReference type="PROSITE" id="PS51257">
    <property type="entry name" value="PROKAR_LIPOPROTEIN"/>
    <property type="match status" value="1"/>
</dbReference>
<gene>
    <name evidence="1" type="ORF">EPA86_13285</name>
</gene>
<evidence type="ECO:0000313" key="1">
    <source>
        <dbReference type="EMBL" id="TPH13571.1"/>
    </source>
</evidence>
<proteinExistence type="predicted"/>
<dbReference type="RefSeq" id="WP_140604391.1">
    <property type="nucleotide sequence ID" value="NZ_SAWY01000033.1"/>
</dbReference>
<accession>A0A502KU07</accession>
<comment type="caution">
    <text evidence="1">The sequence shown here is derived from an EMBL/GenBank/DDBJ whole genome shotgun (WGS) entry which is preliminary data.</text>
</comment>
<keyword evidence="2" id="KW-1185">Reference proteome</keyword>
<dbReference type="EMBL" id="SAWY01000033">
    <property type="protein sequence ID" value="TPH13571.1"/>
    <property type="molecule type" value="Genomic_DNA"/>
</dbReference>
<evidence type="ECO:0008006" key="3">
    <source>
        <dbReference type="Google" id="ProtNLM"/>
    </source>
</evidence>
<name>A0A502KU07_9GAMM</name>